<evidence type="ECO:0008006" key="3">
    <source>
        <dbReference type="Google" id="ProtNLM"/>
    </source>
</evidence>
<gene>
    <name evidence="1" type="ORF">WAE58_01480</name>
</gene>
<protein>
    <recommendedName>
        <fullName evidence="3">DUF4292 domain-containing protein</fullName>
    </recommendedName>
</protein>
<organism evidence="1 2">
    <name type="scientific">Pedobacter panaciterrae</name>
    <dbReference type="NCBI Taxonomy" id="363849"/>
    <lineage>
        <taxon>Bacteria</taxon>
        <taxon>Pseudomonadati</taxon>
        <taxon>Bacteroidota</taxon>
        <taxon>Sphingobacteriia</taxon>
        <taxon>Sphingobacteriales</taxon>
        <taxon>Sphingobacteriaceae</taxon>
        <taxon>Pedobacter</taxon>
    </lineage>
</organism>
<proteinExistence type="predicted"/>
<accession>A0ABU8NGU3</accession>
<evidence type="ECO:0000313" key="2">
    <source>
        <dbReference type="Proteomes" id="UP001378956"/>
    </source>
</evidence>
<evidence type="ECO:0000313" key="1">
    <source>
        <dbReference type="EMBL" id="MEJ2901074.1"/>
    </source>
</evidence>
<dbReference type="EMBL" id="JBBEUB010000001">
    <property type="protein sequence ID" value="MEJ2901074.1"/>
    <property type="molecule type" value="Genomic_DNA"/>
</dbReference>
<comment type="caution">
    <text evidence="1">The sequence shown here is derived from an EMBL/GenBank/DDBJ whole genome shotgun (WGS) entry which is preliminary data.</text>
</comment>
<dbReference type="PROSITE" id="PS51257">
    <property type="entry name" value="PROKAR_LIPOPROTEIN"/>
    <property type="match status" value="1"/>
</dbReference>
<name>A0ABU8NGU3_9SPHI</name>
<keyword evidence="2" id="KW-1185">Reference proteome</keyword>
<sequence>MKSNILTLLYLSLLFLFGCNPFPKKDAHPEVPMIGDLLKDKTKFRKVMDLTALSEIIVLKDGRVLLKPDNSNLEFKIIDVENKLIFKAKYDWEIPFYIDDHGDLYINQKKYFHPLYKKMQEFKTVVFQDSIDNKWADLSHLSDSLRAKAVDEYEKNLLKPYGLVPCEYQVVNTESCNVFEIRNDALVVRQSELFKVDFLKPKKDIPKFDDDLLIAWRNGKLPTPAYLSYYQLDGLKFKCTDMAYPKTIRIAKKDFLYSSDFGLYEIL</sequence>
<reference evidence="1 2" key="1">
    <citation type="submission" date="2024-03" db="EMBL/GenBank/DDBJ databases">
        <title>Sequence of Lycoming College Course Isolates.</title>
        <authorList>
            <person name="Plotts O."/>
            <person name="Newman J."/>
        </authorList>
    </citation>
    <scope>NUCLEOTIDE SEQUENCE [LARGE SCALE GENOMIC DNA]</scope>
    <source>
        <strain evidence="1 2">CJB-3</strain>
    </source>
</reference>
<dbReference type="Proteomes" id="UP001378956">
    <property type="component" value="Unassembled WGS sequence"/>
</dbReference>
<dbReference type="RefSeq" id="WP_337714948.1">
    <property type="nucleotide sequence ID" value="NZ_JBBEUB010000001.1"/>
</dbReference>